<proteinExistence type="predicted"/>
<feature type="compositionally biased region" description="Polar residues" evidence="1">
    <location>
        <begin position="179"/>
        <end position="192"/>
    </location>
</feature>
<gene>
    <name evidence="3" type="ORF">GCWU000342_00790</name>
</gene>
<dbReference type="Pfam" id="PF18475">
    <property type="entry name" value="PIN7"/>
    <property type="match status" value="1"/>
</dbReference>
<protein>
    <recommendedName>
        <fullName evidence="2">PIN-like domain-containing protein</fullName>
    </recommendedName>
</protein>
<keyword evidence="4" id="KW-1185">Reference proteome</keyword>
<organism evidence="3 4">
    <name type="scientific">Shuttleworthella satelles DSM 14600</name>
    <dbReference type="NCBI Taxonomy" id="626523"/>
    <lineage>
        <taxon>Bacteria</taxon>
        <taxon>Bacillati</taxon>
        <taxon>Bacillota</taxon>
        <taxon>Clostridia</taxon>
        <taxon>Lachnospirales</taxon>
        <taxon>Lachnospiraceae</taxon>
        <taxon>Shuttleworthella</taxon>
    </lineage>
</organism>
<dbReference type="HOGENOM" id="CLU_681325_0_0_9"/>
<feature type="region of interest" description="Disordered" evidence="1">
    <location>
        <begin position="146"/>
        <end position="274"/>
    </location>
</feature>
<dbReference type="EMBL" id="ACIP02000001">
    <property type="protein sequence ID" value="EEP29432.1"/>
    <property type="molecule type" value="Genomic_DNA"/>
</dbReference>
<dbReference type="STRING" id="626523.GCWU000342_00790"/>
<evidence type="ECO:0000313" key="4">
    <source>
        <dbReference type="Proteomes" id="UP000003494"/>
    </source>
</evidence>
<dbReference type="RefSeq" id="WP_006905820.1">
    <property type="nucleotide sequence ID" value="NZ_GG665866.1"/>
</dbReference>
<dbReference type="AlphaFoldDB" id="C4G9Y5"/>
<dbReference type="Proteomes" id="UP000003494">
    <property type="component" value="Unassembled WGS sequence"/>
</dbReference>
<evidence type="ECO:0000313" key="3">
    <source>
        <dbReference type="EMBL" id="EEP29432.1"/>
    </source>
</evidence>
<feature type="domain" description="PIN-like" evidence="2">
    <location>
        <begin position="8"/>
        <end position="109"/>
    </location>
</feature>
<evidence type="ECO:0000259" key="2">
    <source>
        <dbReference type="Pfam" id="PF18475"/>
    </source>
</evidence>
<reference evidence="3" key="1">
    <citation type="submission" date="2009-04" db="EMBL/GenBank/DDBJ databases">
        <authorList>
            <person name="Weinstock G."/>
            <person name="Sodergren E."/>
            <person name="Clifton S."/>
            <person name="Fulton L."/>
            <person name="Fulton B."/>
            <person name="Courtney L."/>
            <person name="Fronick C."/>
            <person name="Harrison M."/>
            <person name="Strong C."/>
            <person name="Farmer C."/>
            <person name="Delahaunty K."/>
            <person name="Markovic C."/>
            <person name="Hall O."/>
            <person name="Minx P."/>
            <person name="Tomlinson C."/>
            <person name="Mitreva M."/>
            <person name="Nelson J."/>
            <person name="Hou S."/>
            <person name="Wollam A."/>
            <person name="Pepin K.H."/>
            <person name="Johnson M."/>
            <person name="Bhonagiri V."/>
            <person name="Nash W.E."/>
            <person name="Warren W."/>
            <person name="Chinwalla A."/>
            <person name="Mardis E.R."/>
            <person name="Wilson R.K."/>
        </authorList>
    </citation>
    <scope>NUCLEOTIDE SEQUENCE [LARGE SCALE GENOMIC DNA]</scope>
    <source>
        <strain evidence="3">DSM 14600</strain>
    </source>
</reference>
<dbReference type="InterPro" id="IPR041494">
    <property type="entry name" value="PIN7"/>
</dbReference>
<accession>C4G9Y5</accession>
<name>C4G9Y5_9FIRM</name>
<dbReference type="eggNOG" id="ENOG5033IG6">
    <property type="taxonomic scope" value="Bacteria"/>
</dbReference>
<sequence length="404" mass="44774">MKTQTVYLVDTENVNEIWVDAIAEIQPRDKVVAFYTDNSPKLSWERMADFAAKGCEFEAIGCHKGTNALDFQLVSYLGYMIASKRDCHYVIISNDKGYDPVSCFWQERGIQIKRQPIQTKMEKKASPQPVAKESVVLKIFKKVTGQDQAVRTQGPAAEKRSETRSAEPSGQAPGRTRSRAGSDQTSAQTRKSVQGKERSGSDQSFARTGSKTGPGQDSGRTKSRTGTSRTPARAGSKAGRGQAPAGAGTKDRPQQLASSKGEKEAGSSLPGARELQAVRGLSKSIPISKEADFRQSLNHLLGENPGNRVFEQLQNQADWKTEADRAYLANANGRLRNYVEIFLRVNELPQTDRPEICKLLRQADADHLADLHREFVKRFDDEQGTAYYKLFKGNLRVIQSMLKS</sequence>
<comment type="caution">
    <text evidence="3">The sequence shown here is derived from an EMBL/GenBank/DDBJ whole genome shotgun (WGS) entry which is preliminary data.</text>
</comment>
<feature type="compositionally biased region" description="Polar residues" evidence="1">
    <location>
        <begin position="201"/>
        <end position="215"/>
    </location>
</feature>
<evidence type="ECO:0000256" key="1">
    <source>
        <dbReference type="SAM" id="MobiDB-lite"/>
    </source>
</evidence>